<proteinExistence type="predicted"/>
<evidence type="ECO:0000256" key="1">
    <source>
        <dbReference type="SAM" id="MobiDB-lite"/>
    </source>
</evidence>
<organism evidence="3 4">
    <name type="scientific">Tripterygium wilfordii</name>
    <name type="common">Thunder God vine</name>
    <dbReference type="NCBI Taxonomy" id="458696"/>
    <lineage>
        <taxon>Eukaryota</taxon>
        <taxon>Viridiplantae</taxon>
        <taxon>Streptophyta</taxon>
        <taxon>Embryophyta</taxon>
        <taxon>Tracheophyta</taxon>
        <taxon>Spermatophyta</taxon>
        <taxon>Magnoliopsida</taxon>
        <taxon>eudicotyledons</taxon>
        <taxon>Gunneridae</taxon>
        <taxon>Pentapetalae</taxon>
        <taxon>rosids</taxon>
        <taxon>fabids</taxon>
        <taxon>Celastrales</taxon>
        <taxon>Celastraceae</taxon>
        <taxon>Tripterygium</taxon>
    </lineage>
</organism>
<accession>A0A7J7CTG0</accession>
<dbReference type="EMBL" id="JAAARO010000013">
    <property type="protein sequence ID" value="KAF5737405.1"/>
    <property type="molecule type" value="Genomic_DNA"/>
</dbReference>
<sequence length="278" mass="29137">MATYFHGNSEIQGGDGLQTLVLMNPTYVQYHHDAPPPQPPPPHSDLLFLNSSSNNLSSPSAQLSHVPSHQQFVGIPLPNSSTATAHSQDPNDISGFYGLIPRLHYNLYNNIDHHAPTPRDTPRAQQGLSLTLSSQQQPGYGSTQQAQPASGGSAPSGSGVKNGVSDLQGVLLSSKYLKAAQDLLDEVVNVNGNEIKSDLLSKKSNGTGSGNTKAAGESSVVGSGDGSGGGGEAGGKNVAELTTAERQEIQTKKAKLVNMLDEVCVHLFSVSDLVVIFF</sequence>
<gene>
    <name evidence="3" type="ORF">HS088_TW13G00285</name>
</gene>
<dbReference type="InterPro" id="IPR006563">
    <property type="entry name" value="POX_dom"/>
</dbReference>
<dbReference type="Pfam" id="PF07526">
    <property type="entry name" value="POX"/>
    <property type="match status" value="1"/>
</dbReference>
<evidence type="ECO:0000313" key="3">
    <source>
        <dbReference type="EMBL" id="KAF5737405.1"/>
    </source>
</evidence>
<name>A0A7J7CTG0_TRIWF</name>
<evidence type="ECO:0000259" key="2">
    <source>
        <dbReference type="SMART" id="SM00574"/>
    </source>
</evidence>
<feature type="region of interest" description="Disordered" evidence="1">
    <location>
        <begin position="29"/>
        <end position="89"/>
    </location>
</feature>
<feature type="compositionally biased region" description="Gly residues" evidence="1">
    <location>
        <begin position="223"/>
        <end position="234"/>
    </location>
</feature>
<comment type="caution">
    <text evidence="3">The sequence shown here is derived from an EMBL/GenBank/DDBJ whole genome shotgun (WGS) entry which is preliminary data.</text>
</comment>
<dbReference type="InParanoid" id="A0A7J7CTG0"/>
<feature type="domain" description="POX" evidence="2">
    <location>
        <begin position="165"/>
        <end position="272"/>
    </location>
</feature>
<dbReference type="Proteomes" id="UP000593562">
    <property type="component" value="Unassembled WGS sequence"/>
</dbReference>
<feature type="region of interest" description="Disordered" evidence="1">
    <location>
        <begin position="111"/>
        <end position="161"/>
    </location>
</feature>
<dbReference type="GO" id="GO:0003677">
    <property type="term" value="F:DNA binding"/>
    <property type="evidence" value="ECO:0007669"/>
    <property type="project" value="UniProtKB-KW"/>
</dbReference>
<dbReference type="SMART" id="SM00574">
    <property type="entry name" value="POX"/>
    <property type="match status" value="1"/>
</dbReference>
<feature type="region of interest" description="Disordered" evidence="1">
    <location>
        <begin position="198"/>
        <end position="236"/>
    </location>
</feature>
<reference evidence="3 4" key="1">
    <citation type="journal article" date="2020" name="Nat. Commun.">
        <title>Genome of Tripterygium wilfordii and identification of cytochrome P450 involved in triptolide biosynthesis.</title>
        <authorList>
            <person name="Tu L."/>
            <person name="Su P."/>
            <person name="Zhang Z."/>
            <person name="Gao L."/>
            <person name="Wang J."/>
            <person name="Hu T."/>
            <person name="Zhou J."/>
            <person name="Zhang Y."/>
            <person name="Zhao Y."/>
            <person name="Liu Y."/>
            <person name="Song Y."/>
            <person name="Tong Y."/>
            <person name="Lu Y."/>
            <person name="Yang J."/>
            <person name="Xu C."/>
            <person name="Jia M."/>
            <person name="Peters R.J."/>
            <person name="Huang L."/>
            <person name="Gao W."/>
        </authorList>
    </citation>
    <scope>NUCLEOTIDE SEQUENCE [LARGE SCALE GENOMIC DNA]</scope>
    <source>
        <strain evidence="4">cv. XIE 37</strain>
        <tissue evidence="3">Leaf</tissue>
    </source>
</reference>
<feature type="compositionally biased region" description="Polar residues" evidence="1">
    <location>
        <begin position="202"/>
        <end position="212"/>
    </location>
</feature>
<feature type="compositionally biased region" description="Polar residues" evidence="1">
    <location>
        <begin position="78"/>
        <end position="89"/>
    </location>
</feature>
<keyword evidence="3" id="KW-0238">DNA-binding</keyword>
<keyword evidence="3" id="KW-0371">Homeobox</keyword>
<feature type="compositionally biased region" description="Basic and acidic residues" evidence="1">
    <location>
        <begin position="111"/>
        <end position="122"/>
    </location>
</feature>
<dbReference type="AlphaFoldDB" id="A0A7J7CTG0"/>
<keyword evidence="4" id="KW-1185">Reference proteome</keyword>
<feature type="compositionally biased region" description="Low complexity" evidence="1">
    <location>
        <begin position="44"/>
        <end position="64"/>
    </location>
</feature>
<feature type="compositionally biased region" description="Low complexity" evidence="1">
    <location>
        <begin position="125"/>
        <end position="159"/>
    </location>
</feature>
<protein>
    <submittedName>
        <fullName evidence="3">BEL1-like homeodomain protein 1 isoform 1</fullName>
    </submittedName>
</protein>
<evidence type="ECO:0000313" key="4">
    <source>
        <dbReference type="Proteomes" id="UP000593562"/>
    </source>
</evidence>